<accession>A0AB39UYK2</accession>
<dbReference type="RefSeq" id="WP_369602066.1">
    <property type="nucleotide sequence ID" value="NZ_CP154858.1"/>
</dbReference>
<protein>
    <submittedName>
        <fullName evidence="2">DUF1315 family protein</fullName>
    </submittedName>
</protein>
<dbReference type="InterPro" id="IPR009749">
    <property type="entry name" value="DUF1315"/>
</dbReference>
<proteinExistence type="predicted"/>
<reference evidence="2" key="1">
    <citation type="submission" date="2024-05" db="EMBL/GenBank/DDBJ databases">
        <title>Genome sequencing of novel strain.</title>
        <authorList>
            <person name="Ganbat D."/>
            <person name="Ganbat S."/>
            <person name="Lee S.-J."/>
        </authorList>
    </citation>
    <scope>NUCLEOTIDE SEQUENCE</scope>
    <source>
        <strain evidence="2">SMD15-11</strain>
    </source>
</reference>
<gene>
    <name evidence="2" type="ORF">AAIA72_03515</name>
</gene>
<dbReference type="Pfam" id="PF07023">
    <property type="entry name" value="DUF1315"/>
    <property type="match status" value="1"/>
</dbReference>
<feature type="compositionally biased region" description="Basic and acidic residues" evidence="1">
    <location>
        <begin position="87"/>
        <end position="96"/>
    </location>
</feature>
<dbReference type="KEGG" id="tcd:AAIA72_03515"/>
<dbReference type="EMBL" id="CP154858">
    <property type="protein sequence ID" value="XDT73065.1"/>
    <property type="molecule type" value="Genomic_DNA"/>
</dbReference>
<feature type="region of interest" description="Disordered" evidence="1">
    <location>
        <begin position="63"/>
        <end position="118"/>
    </location>
</feature>
<name>A0AB39UYK2_9GAMM</name>
<evidence type="ECO:0000256" key="1">
    <source>
        <dbReference type="SAM" id="MobiDB-lite"/>
    </source>
</evidence>
<organism evidence="2">
    <name type="scientific">Thermohahella caldifontis</name>
    <dbReference type="NCBI Taxonomy" id="3142973"/>
    <lineage>
        <taxon>Bacteria</taxon>
        <taxon>Pseudomonadati</taxon>
        <taxon>Pseudomonadota</taxon>
        <taxon>Gammaproteobacteria</taxon>
        <taxon>Oceanospirillales</taxon>
        <taxon>Hahellaceae</taxon>
        <taxon>Thermohahella</taxon>
    </lineage>
</organism>
<dbReference type="AlphaFoldDB" id="A0AB39UYK2"/>
<sequence length="118" mass="13158">MNEQISSLIKNITPEIYQRLKQALELSKWPDGTRLTEEQKHHCMEAILLYEHAQGVPETQRTGYIDRTKPTPCSGKVTDNGGQVSGRPERMHDRAGHLAQDAHSAGGTVPLLTTDRRG</sequence>
<evidence type="ECO:0000313" key="2">
    <source>
        <dbReference type="EMBL" id="XDT73065.1"/>
    </source>
</evidence>